<accession>A0A3G8JHL7</accession>
<feature type="transmembrane region" description="Helical" evidence="7">
    <location>
        <begin position="44"/>
        <end position="70"/>
    </location>
</feature>
<evidence type="ECO:0000259" key="8">
    <source>
        <dbReference type="Pfam" id="PF13515"/>
    </source>
</evidence>
<protein>
    <submittedName>
        <fullName evidence="9">Inner membrane protein YccS</fullName>
    </submittedName>
</protein>
<dbReference type="EMBL" id="CP033972">
    <property type="protein sequence ID" value="AZG44587.1"/>
    <property type="molecule type" value="Genomic_DNA"/>
</dbReference>
<organism evidence="9 10">
    <name type="scientific">Gordonia insulae</name>
    <dbReference type="NCBI Taxonomy" id="2420509"/>
    <lineage>
        <taxon>Bacteria</taxon>
        <taxon>Bacillati</taxon>
        <taxon>Actinomycetota</taxon>
        <taxon>Actinomycetes</taxon>
        <taxon>Mycobacteriales</taxon>
        <taxon>Gordoniaceae</taxon>
        <taxon>Gordonia</taxon>
    </lineage>
</organism>
<evidence type="ECO:0000313" key="10">
    <source>
        <dbReference type="Proteomes" id="UP000271469"/>
    </source>
</evidence>
<dbReference type="AlphaFoldDB" id="A0A3G8JHL7"/>
<feature type="transmembrane region" description="Helical" evidence="7">
    <location>
        <begin position="107"/>
        <end position="125"/>
    </location>
</feature>
<sequence length="727" mass="75875">MDSAPAAAVDDRSPLSRLRAEVAARDPGLDAFRRAVRPAVVVPIAAAVGLLFGGTATPLYAIFGSFALLVMVDFPGNRARRATSFAVLGVVGYAFVAAGSVLAHPGWLATGSMLVVGVVVSYVTILSSSFAAAQRAALLLFVLPVASPPGPVPDRLLGWTIALAVSVPAALYLLPPRHYGELRRRARAVCATLADLIGHRDGDRDAPDPTTVTIAMNRLREVYLGSDFRPSGMTAGSRALIRVVDDLEWLVAQVRHFGVRLPTELRGPVTDVLRSSAVVLDTTRPTERSADRAALEHAADTLRALLGERTHINVDTLVADPSEADAEAESIRMLHVHTTCSTVALIGRTIAWSSAADARPALMKIFGRQLTPTGAADRVLSEPEATRKSLSPRVFLTSVIARNALRTGVGLAGAVAMIQVVPVQHGFWVVLGAMSVLRTSALATGSTVLKAVLGTIVGFAIGALVVSALGTNEVALWIVLPVAAFGAAYVPQVASFAAGQASFTVMVVTLFNVLHPSGWKIGLVRVEDIALGCAVAVVASVILWPRGLASTARAAIDSATAAYVRYLGAATEQMTRGVDAESAAEVARRADDSVIAYRTSNDAARQYLSESGGSTDARTPVVRKISQANRIRVVADSIADLLPIPASSRSPRVCAVLERHTALVSAELMGDGVADLEPIAVDVVAALRADAAEDPANAQAAVPLVAAAAYLGELEVRYTAASTTPAS</sequence>
<proteinExistence type="inferred from homology"/>
<name>A0A3G8JHL7_9ACTN</name>
<dbReference type="Proteomes" id="UP000271469">
    <property type="component" value="Chromosome"/>
</dbReference>
<comment type="subcellular location">
    <subcellularLocation>
        <location evidence="1">Cell membrane</location>
        <topology evidence="1">Multi-pass membrane protein</topology>
    </subcellularLocation>
</comment>
<dbReference type="PANTHER" id="PTHR30509">
    <property type="entry name" value="P-HYDROXYBENZOIC ACID EFFLUX PUMP SUBUNIT-RELATED"/>
    <property type="match status" value="1"/>
</dbReference>
<evidence type="ECO:0000256" key="7">
    <source>
        <dbReference type="SAM" id="Phobius"/>
    </source>
</evidence>
<feature type="transmembrane region" description="Helical" evidence="7">
    <location>
        <begin position="409"/>
        <end position="431"/>
    </location>
</feature>
<evidence type="ECO:0000256" key="4">
    <source>
        <dbReference type="ARBA" id="ARBA00022989"/>
    </source>
</evidence>
<dbReference type="Pfam" id="PF13515">
    <property type="entry name" value="FUSC_2"/>
    <property type="match status" value="1"/>
</dbReference>
<dbReference type="InterPro" id="IPR049453">
    <property type="entry name" value="Memb_transporter_dom"/>
</dbReference>
<dbReference type="OrthoDB" id="4638444at2"/>
<feature type="transmembrane region" description="Helical" evidence="7">
    <location>
        <begin position="474"/>
        <end position="490"/>
    </location>
</feature>
<evidence type="ECO:0000256" key="3">
    <source>
        <dbReference type="ARBA" id="ARBA00022692"/>
    </source>
</evidence>
<evidence type="ECO:0000256" key="2">
    <source>
        <dbReference type="ARBA" id="ARBA00022475"/>
    </source>
</evidence>
<dbReference type="PANTHER" id="PTHR30509:SF9">
    <property type="entry name" value="MULTIDRUG RESISTANCE PROTEIN MDTO"/>
    <property type="match status" value="1"/>
</dbReference>
<keyword evidence="5 7" id="KW-0472">Membrane</keyword>
<evidence type="ECO:0000256" key="5">
    <source>
        <dbReference type="ARBA" id="ARBA00023136"/>
    </source>
</evidence>
<comment type="similarity">
    <text evidence="6">Belongs to the YccS/YhfK family.</text>
</comment>
<feature type="domain" description="Integral membrane bound transporter" evidence="8">
    <location>
        <begin position="415"/>
        <end position="538"/>
    </location>
</feature>
<evidence type="ECO:0000256" key="1">
    <source>
        <dbReference type="ARBA" id="ARBA00004651"/>
    </source>
</evidence>
<dbReference type="KEGG" id="gom:D7316_01173"/>
<gene>
    <name evidence="9" type="primary">yccS</name>
    <name evidence="9" type="ORF">D7316_01173</name>
</gene>
<dbReference type="RefSeq" id="WP_124707424.1">
    <property type="nucleotide sequence ID" value="NZ_CP033972.1"/>
</dbReference>
<keyword evidence="2" id="KW-1003">Cell membrane</keyword>
<feature type="transmembrane region" description="Helical" evidence="7">
    <location>
        <begin position="156"/>
        <end position="175"/>
    </location>
</feature>
<dbReference type="GO" id="GO:0005886">
    <property type="term" value="C:plasma membrane"/>
    <property type="evidence" value="ECO:0007669"/>
    <property type="project" value="UniProtKB-SubCell"/>
</dbReference>
<reference evidence="9 10" key="1">
    <citation type="submission" date="2018-11" db="EMBL/GenBank/DDBJ databases">
        <title>Gordonia insulae sp. nov., isolated from an island soil.</title>
        <authorList>
            <person name="Kim Y.S."/>
            <person name="Kim S.B."/>
        </authorList>
    </citation>
    <scope>NUCLEOTIDE SEQUENCE [LARGE SCALE GENOMIC DNA]</scope>
    <source>
        <strain evidence="9 10">MMS17-SY073</strain>
    </source>
</reference>
<keyword evidence="4 7" id="KW-1133">Transmembrane helix</keyword>
<evidence type="ECO:0000313" key="9">
    <source>
        <dbReference type="EMBL" id="AZG44587.1"/>
    </source>
</evidence>
<feature type="transmembrane region" description="Helical" evidence="7">
    <location>
        <begin position="82"/>
        <end position="101"/>
    </location>
</feature>
<feature type="transmembrane region" description="Helical" evidence="7">
    <location>
        <begin position="451"/>
        <end position="469"/>
    </location>
</feature>
<keyword evidence="3 7" id="KW-0812">Transmembrane</keyword>
<keyword evidence="10" id="KW-1185">Reference proteome</keyword>
<evidence type="ECO:0000256" key="6">
    <source>
        <dbReference type="ARBA" id="ARBA00043993"/>
    </source>
</evidence>